<dbReference type="Gene3D" id="3.20.20.80">
    <property type="entry name" value="Glycosidases"/>
    <property type="match status" value="1"/>
</dbReference>
<evidence type="ECO:0000256" key="12">
    <source>
        <dbReference type="SAM" id="MobiDB-lite"/>
    </source>
</evidence>
<evidence type="ECO:0000256" key="5">
    <source>
        <dbReference type="ARBA" id="ARBA00022525"/>
    </source>
</evidence>
<dbReference type="InterPro" id="IPR001579">
    <property type="entry name" value="Glyco_hydro_18_chit_AS"/>
</dbReference>
<evidence type="ECO:0000313" key="14">
    <source>
        <dbReference type="EMBL" id="KAH6889842.1"/>
    </source>
</evidence>
<evidence type="ECO:0000256" key="8">
    <source>
        <dbReference type="ARBA" id="ARBA00023277"/>
    </source>
</evidence>
<dbReference type="GO" id="GO:0000272">
    <property type="term" value="P:polysaccharide catabolic process"/>
    <property type="evidence" value="ECO:0007669"/>
    <property type="project" value="UniProtKB-KW"/>
</dbReference>
<keyword evidence="7" id="KW-0146">Chitin degradation</keyword>
<keyword evidence="15" id="KW-1185">Reference proteome</keyword>
<dbReference type="Pfam" id="PF00704">
    <property type="entry name" value="Glyco_hydro_18"/>
    <property type="match status" value="1"/>
</dbReference>
<sequence>MFAAGNEFGFCGTTDEFCGTGCQKNSEGGGCGKASRPETCKVNTDPLTYDRRIAYYELFTKDRKCGVREPEDLPLSPLTHLNLAFVNFNSDFELEDTDSDWVKRTVLRKLKYPDLRINIAIGGWAFNDPPTSTYFSDMVHSYEGRETFIKSIVSYLRKYTLDGVDIDWEYPLALDRGGTTGDDTAFVQFLGELKDAFKKEGSGWELSVTLPTSYWYLRGFRLTDMQENVDYFNLMSYDIHGMWDFDNDWTGPYLKGHTNWTEIDRGLDLLWRNDIKPENVVLGFAFYGRSFTLADSSCHQPNGICKFATGGTRGTCSGEAGILTYDEIASRNSTLDVATFYDPETTVKYNAFGGDQWISYDDGQSFHDKLVHLSQRCLSGLMVWAIDQDTGNWTAMNQLFGDFSDLQLSGMNTDSKEKLKDMFGQFTGQDCLVTPHCTDGSDDESKPEQMCPPGYDEVDTAHDPKQTYPYDIEGKCKEGWFRRICCPEASMPKNCEWDGAPDRSEFGCTGKCGEGTFQLNEDTYLDAEGEGKCYSGSRKLCCQGTKVIEDCFWNKCEGPLAGSEDPKCPDGYEYQTYRFNSQDGRGMCADEYVSPVSGKVGSPVTEAFKSALCCPKDSSYSNCNWSNNPDKYEYGVLENICFPQPCERDQLEIADALDPPVSPQLGGGKSAMSCDSVSLPSGYDDHFGYCCDPPSTWNKNWPVDPEKLWNIHFNDPKTDKAVWQYDSQYSYNDADSDRSDDEDGDDAYGFVMLNGEKDAIDDQFGNTHTIVSRSALPSKRKREILTTNQTTLDNVFEHAEETFYVYCNYPRGSDKCEAVWSGGVEDTIIRLPAHVGEGPFARVVHMREVDENYKVPKHHLEHRSLNSLHDNPVYEVKIDYNFHLVRDDRGPVQIRVDYTNLLGYWDELTDDDDTGKSSRLKRRTKLDDKFTMKHFQGRVKRGEEADKKRGKRNAKVLKTTVPIELEPESGPNAHTTDVTHVERGVSKRWWGEFKEWIARLTTVRKGEKGDLPLEWADDINLFKASWGCPGKTWSANLRMDLQAEMTMQATYAYYYSGTFIPPSKPDVFFYFGIEPEATLMLKLEGNAEMRYKSQRKKIIDTIGYPGLAVKGIAAVGPTLDVYGEVKGFINIHGEAKAGATVSFGKSQAYWPQDDDAIKKYDNILDLGLKESPDIPPGREVAPTFEAGVQVKAELDIIVQPEANVGIKIGGGKWTGGRALVDAQITAFMRGILQFWATGRVTTTTKSFDYQYAAYFYYNLGYKAKATVLEWSKWALGERSAYPSDRQVTLYKQNGSIPLTAEEKKRSIDPVMYGNETLGLSGLDDGALLRRDDSDDDDGSNSSLDPNKPQFSSNVQCPAGSSADIKLPELRFNCAAFPPVSITGTNNQPYILNDMCKGYKTVSNLPMTLTHAAGFNGKHNALVEKRRGKQCPKGKCAPSTTSFHAAIGYTKSNRILECDEFPWGSSDEGGDFKDNTDRSQLCVPSFQNGLGGACINMMSHLRSNIGKMDPSVKDDDKEDKWVKWGSYTKLDSGSSSDGEIWYTDGKQVGPSTQRYTTYPNKQPTPFGVDPKDWQGEPAEKGWVFKRNYTFSLMDDGAQASSWWTGATGKKFQKPGPQKKPTQFRDATGYASVICAVNIFDQTDYYKNPKQGGTPEFNAMCYTNVQGDKNGWPQQYTATRCLVDFAPAAPGSDSGGGGDGDDGSGNDGDSQSGSNTKRSTNDDWKINSVIMYDDNLDLTDPDALPKLLEREAREEREAEEKAKRDALGLVDVISPPSI</sequence>
<dbReference type="PROSITE" id="PS51910">
    <property type="entry name" value="GH18_2"/>
    <property type="match status" value="1"/>
</dbReference>
<evidence type="ECO:0000256" key="4">
    <source>
        <dbReference type="ARBA" id="ARBA00012729"/>
    </source>
</evidence>
<dbReference type="GO" id="GO:0006032">
    <property type="term" value="P:chitin catabolic process"/>
    <property type="evidence" value="ECO:0007669"/>
    <property type="project" value="UniProtKB-KW"/>
</dbReference>
<comment type="catalytic activity">
    <reaction evidence="1">
        <text>Random endo-hydrolysis of N-acetyl-beta-D-glucosaminide (1-&gt;4)-beta-linkages in chitin and chitodextrins.</text>
        <dbReference type="EC" id="3.2.1.14"/>
    </reaction>
</comment>
<dbReference type="SUPFAM" id="SSF54556">
    <property type="entry name" value="Chitinase insertion domain"/>
    <property type="match status" value="1"/>
</dbReference>
<protein>
    <recommendedName>
        <fullName evidence="4">chitinase</fullName>
        <ecNumber evidence="4">3.2.1.14</ecNumber>
    </recommendedName>
</protein>
<evidence type="ECO:0000256" key="7">
    <source>
        <dbReference type="ARBA" id="ARBA00023024"/>
    </source>
</evidence>
<dbReference type="PANTHER" id="PTHR11177:SF402">
    <property type="entry name" value="CHITINASE"/>
    <property type="match status" value="1"/>
</dbReference>
<dbReference type="InterPro" id="IPR029476">
    <property type="entry name" value="DNase_NucA_NucB"/>
</dbReference>
<dbReference type="SMART" id="SM00636">
    <property type="entry name" value="Glyco_18"/>
    <property type="match status" value="1"/>
</dbReference>
<reference evidence="14 15" key="1">
    <citation type="journal article" date="2021" name="Nat. Commun.">
        <title>Genetic determinants of endophytism in the Arabidopsis root mycobiome.</title>
        <authorList>
            <person name="Mesny F."/>
            <person name="Miyauchi S."/>
            <person name="Thiergart T."/>
            <person name="Pickel B."/>
            <person name="Atanasova L."/>
            <person name="Karlsson M."/>
            <person name="Huettel B."/>
            <person name="Barry K.W."/>
            <person name="Haridas S."/>
            <person name="Chen C."/>
            <person name="Bauer D."/>
            <person name="Andreopoulos W."/>
            <person name="Pangilinan J."/>
            <person name="LaButti K."/>
            <person name="Riley R."/>
            <person name="Lipzen A."/>
            <person name="Clum A."/>
            <person name="Drula E."/>
            <person name="Henrissat B."/>
            <person name="Kohler A."/>
            <person name="Grigoriev I.V."/>
            <person name="Martin F.M."/>
            <person name="Hacquard S."/>
        </authorList>
    </citation>
    <scope>NUCLEOTIDE SEQUENCE [LARGE SCALE GENOMIC DNA]</scope>
    <source>
        <strain evidence="14 15">MPI-CAGE-CH-0241</strain>
    </source>
</reference>
<dbReference type="GO" id="GO:0008061">
    <property type="term" value="F:chitin binding"/>
    <property type="evidence" value="ECO:0007669"/>
    <property type="project" value="InterPro"/>
</dbReference>
<dbReference type="InterPro" id="IPR017853">
    <property type="entry name" value="GH"/>
</dbReference>
<comment type="similarity">
    <text evidence="3">Belongs to the glycosyl hydrolase 18 family. Chitinase class V subfamily.</text>
</comment>
<dbReference type="InterPro" id="IPR001223">
    <property type="entry name" value="Glyco_hydro18_cat"/>
</dbReference>
<dbReference type="InterPro" id="IPR029070">
    <property type="entry name" value="Chitinase_insertion_sf"/>
</dbReference>
<keyword evidence="5" id="KW-0964">Secreted</keyword>
<dbReference type="OrthoDB" id="73875at2759"/>
<dbReference type="PROSITE" id="PS01095">
    <property type="entry name" value="GH18_1"/>
    <property type="match status" value="1"/>
</dbReference>
<evidence type="ECO:0000256" key="3">
    <source>
        <dbReference type="ARBA" id="ARBA00008682"/>
    </source>
</evidence>
<dbReference type="EMBL" id="JAGPYM010000010">
    <property type="protein sequence ID" value="KAH6889842.1"/>
    <property type="molecule type" value="Genomic_DNA"/>
</dbReference>
<evidence type="ECO:0000313" key="15">
    <source>
        <dbReference type="Proteomes" id="UP000777438"/>
    </source>
</evidence>
<feature type="compositionally biased region" description="Polar residues" evidence="12">
    <location>
        <begin position="1550"/>
        <end position="1562"/>
    </location>
</feature>
<feature type="region of interest" description="Disordered" evidence="12">
    <location>
        <begin position="1686"/>
        <end position="1722"/>
    </location>
</feature>
<evidence type="ECO:0000256" key="2">
    <source>
        <dbReference type="ARBA" id="ARBA00004613"/>
    </source>
</evidence>
<evidence type="ECO:0000256" key="6">
    <source>
        <dbReference type="ARBA" id="ARBA00022801"/>
    </source>
</evidence>
<evidence type="ECO:0000256" key="9">
    <source>
        <dbReference type="ARBA" id="ARBA00023295"/>
    </source>
</evidence>
<proteinExistence type="inferred from homology"/>
<accession>A0A9P8W5K1</accession>
<dbReference type="InterPro" id="IPR050314">
    <property type="entry name" value="Glycosyl_Hydrlase_18"/>
</dbReference>
<keyword evidence="10" id="KW-0624">Polysaccharide degradation</keyword>
<keyword evidence="8" id="KW-0119">Carbohydrate metabolism</keyword>
<dbReference type="EC" id="3.2.1.14" evidence="4"/>
<dbReference type="GO" id="GO:0008843">
    <property type="term" value="F:endochitinase activity"/>
    <property type="evidence" value="ECO:0007669"/>
    <property type="project" value="UniProtKB-EC"/>
</dbReference>
<organism evidence="14 15">
    <name type="scientific">Thelonectria olida</name>
    <dbReference type="NCBI Taxonomy" id="1576542"/>
    <lineage>
        <taxon>Eukaryota</taxon>
        <taxon>Fungi</taxon>
        <taxon>Dikarya</taxon>
        <taxon>Ascomycota</taxon>
        <taxon>Pezizomycotina</taxon>
        <taxon>Sordariomycetes</taxon>
        <taxon>Hypocreomycetidae</taxon>
        <taxon>Hypocreales</taxon>
        <taxon>Nectriaceae</taxon>
        <taxon>Thelonectria</taxon>
    </lineage>
</organism>
<evidence type="ECO:0000256" key="10">
    <source>
        <dbReference type="ARBA" id="ARBA00023326"/>
    </source>
</evidence>
<dbReference type="PANTHER" id="PTHR11177">
    <property type="entry name" value="CHITINASE"/>
    <property type="match status" value="1"/>
</dbReference>
<evidence type="ECO:0000256" key="11">
    <source>
        <dbReference type="RuleBase" id="RU000489"/>
    </source>
</evidence>
<evidence type="ECO:0000259" key="13">
    <source>
        <dbReference type="PROSITE" id="PS51910"/>
    </source>
</evidence>
<dbReference type="Pfam" id="PF14040">
    <property type="entry name" value="DNase_NucA_NucB"/>
    <property type="match status" value="1"/>
</dbReference>
<keyword evidence="6 11" id="KW-0378">Hydrolase</keyword>
<feature type="region of interest" description="Disordered" evidence="12">
    <location>
        <begin position="1550"/>
        <end position="1570"/>
    </location>
</feature>
<feature type="region of interest" description="Disordered" evidence="12">
    <location>
        <begin position="1328"/>
        <end position="1356"/>
    </location>
</feature>
<comment type="caution">
    <text evidence="14">The sequence shown here is derived from an EMBL/GenBank/DDBJ whole genome shotgun (WGS) entry which is preliminary data.</text>
</comment>
<dbReference type="Proteomes" id="UP000777438">
    <property type="component" value="Unassembled WGS sequence"/>
</dbReference>
<dbReference type="InterPro" id="IPR011583">
    <property type="entry name" value="Chitinase_II/V-like_cat"/>
</dbReference>
<dbReference type="Gene3D" id="3.10.50.10">
    <property type="match status" value="1"/>
</dbReference>
<dbReference type="SUPFAM" id="SSF51445">
    <property type="entry name" value="(Trans)glycosidases"/>
    <property type="match status" value="1"/>
</dbReference>
<name>A0A9P8W5K1_9HYPO</name>
<keyword evidence="9 11" id="KW-0326">Glycosidase</keyword>
<evidence type="ECO:0000256" key="1">
    <source>
        <dbReference type="ARBA" id="ARBA00000822"/>
    </source>
</evidence>
<gene>
    <name evidence="14" type="ORF">B0T10DRAFT_606337</name>
</gene>
<dbReference type="GO" id="GO:0005576">
    <property type="term" value="C:extracellular region"/>
    <property type="evidence" value="ECO:0007669"/>
    <property type="project" value="UniProtKB-SubCell"/>
</dbReference>
<feature type="domain" description="GH18" evidence="13">
    <location>
        <begin position="50"/>
        <end position="403"/>
    </location>
</feature>
<comment type="subcellular location">
    <subcellularLocation>
        <location evidence="2">Secreted</location>
    </subcellularLocation>
</comment>